<reference evidence="2" key="1">
    <citation type="submission" date="2018-05" db="EMBL/GenBank/DDBJ databases">
        <authorList>
            <person name="Lanie J.A."/>
            <person name="Ng W.-L."/>
            <person name="Kazmierczak K.M."/>
            <person name="Andrzejewski T.M."/>
            <person name="Davidsen T.M."/>
            <person name="Wayne K.J."/>
            <person name="Tettelin H."/>
            <person name="Glass J.I."/>
            <person name="Rusch D."/>
            <person name="Podicherti R."/>
            <person name="Tsui H.-C.T."/>
            <person name="Winkler M.E."/>
        </authorList>
    </citation>
    <scope>NUCLEOTIDE SEQUENCE</scope>
</reference>
<proteinExistence type="predicted"/>
<protein>
    <submittedName>
        <fullName evidence="2">Uncharacterized protein</fullName>
    </submittedName>
</protein>
<evidence type="ECO:0000313" key="2">
    <source>
        <dbReference type="EMBL" id="SVA48242.1"/>
    </source>
</evidence>
<accession>A0A381W705</accession>
<dbReference type="EMBL" id="UINC01010882">
    <property type="protein sequence ID" value="SVA48242.1"/>
    <property type="molecule type" value="Genomic_DNA"/>
</dbReference>
<gene>
    <name evidence="2" type="ORF">METZ01_LOCUS101096</name>
</gene>
<evidence type="ECO:0000256" key="1">
    <source>
        <dbReference type="SAM" id="MobiDB-lite"/>
    </source>
</evidence>
<dbReference type="AlphaFoldDB" id="A0A381W705"/>
<organism evidence="2">
    <name type="scientific">marine metagenome</name>
    <dbReference type="NCBI Taxonomy" id="408172"/>
    <lineage>
        <taxon>unclassified sequences</taxon>
        <taxon>metagenomes</taxon>
        <taxon>ecological metagenomes</taxon>
    </lineage>
</organism>
<sequence>MNPVSTQLLDTTGRNRALFYRQTRSTLTIHQSPSKAWNDLVGEGALFANDSELGSPGPDIPPIEEDSDDDYPLSDTQDVARKIKAINDIARTFDEELRK</sequence>
<name>A0A381W705_9ZZZZ</name>
<feature type="compositionally biased region" description="Acidic residues" evidence="1">
    <location>
        <begin position="62"/>
        <end position="71"/>
    </location>
</feature>
<feature type="region of interest" description="Disordered" evidence="1">
    <location>
        <begin position="48"/>
        <end position="71"/>
    </location>
</feature>